<dbReference type="RefSeq" id="WP_066625281.1">
    <property type="nucleotide sequence ID" value="NZ_JBHSYQ010000003.1"/>
</dbReference>
<feature type="signal peptide" evidence="1">
    <location>
        <begin position="1"/>
        <end position="21"/>
    </location>
</feature>
<evidence type="ECO:0000256" key="1">
    <source>
        <dbReference type="SAM" id="SignalP"/>
    </source>
</evidence>
<organism evidence="2 3">
    <name type="scientific">Rufibacter roseus</name>
    <dbReference type="NCBI Taxonomy" id="1567108"/>
    <lineage>
        <taxon>Bacteria</taxon>
        <taxon>Pseudomonadati</taxon>
        <taxon>Bacteroidota</taxon>
        <taxon>Cytophagia</taxon>
        <taxon>Cytophagales</taxon>
        <taxon>Hymenobacteraceae</taxon>
        <taxon>Rufibacter</taxon>
    </lineage>
</organism>
<sequence>MMKKIILLILMLWGAVESSLAQEAGYSTPYFIELYNGERVYARKLQYKSPLFKQNHFLLDDTLRFKPEEVKVFQNTEGYFARVNAGRRFSDFAQRERTGRISTFFVLRTDYNTYGPGVGMGMGGFGRYGYGGYGYPTQRKVYYYSKDNGPLEPLTYRNLRVALSDNPGSLESLQKYKSAQTLQTGMYVAGAGIIGVGLYQQFKGGQTSSFSPLLLVGLGVSLLPQLLKFTSKDRLSEAIELYNYERVD</sequence>
<feature type="chain" id="PRO_5046832647" evidence="1">
    <location>
        <begin position="22"/>
        <end position="248"/>
    </location>
</feature>
<evidence type="ECO:0000313" key="2">
    <source>
        <dbReference type="EMBL" id="MFC6996474.1"/>
    </source>
</evidence>
<accession>A0ABW2DJD0</accession>
<comment type="caution">
    <text evidence="2">The sequence shown here is derived from an EMBL/GenBank/DDBJ whole genome shotgun (WGS) entry which is preliminary data.</text>
</comment>
<dbReference type="EMBL" id="JBHSYQ010000003">
    <property type="protein sequence ID" value="MFC6996474.1"/>
    <property type="molecule type" value="Genomic_DNA"/>
</dbReference>
<protein>
    <submittedName>
        <fullName evidence="2">Uncharacterized protein</fullName>
    </submittedName>
</protein>
<keyword evidence="1" id="KW-0732">Signal</keyword>
<evidence type="ECO:0000313" key="3">
    <source>
        <dbReference type="Proteomes" id="UP001596405"/>
    </source>
</evidence>
<dbReference type="Proteomes" id="UP001596405">
    <property type="component" value="Unassembled WGS sequence"/>
</dbReference>
<name>A0ABW2DJD0_9BACT</name>
<keyword evidence="3" id="KW-1185">Reference proteome</keyword>
<proteinExistence type="predicted"/>
<gene>
    <name evidence="2" type="ORF">ACFQHR_02505</name>
</gene>
<reference evidence="3" key="1">
    <citation type="journal article" date="2019" name="Int. J. Syst. Evol. Microbiol.">
        <title>The Global Catalogue of Microorganisms (GCM) 10K type strain sequencing project: providing services to taxonomists for standard genome sequencing and annotation.</title>
        <authorList>
            <consortium name="The Broad Institute Genomics Platform"/>
            <consortium name="The Broad Institute Genome Sequencing Center for Infectious Disease"/>
            <person name="Wu L."/>
            <person name="Ma J."/>
        </authorList>
    </citation>
    <scope>NUCLEOTIDE SEQUENCE [LARGE SCALE GENOMIC DNA]</scope>
    <source>
        <strain evidence="3">CGMCC 4.7393</strain>
    </source>
</reference>